<reference evidence="1 2" key="1">
    <citation type="submission" date="2014-04" db="EMBL/GenBank/DDBJ databases">
        <authorList>
            <consortium name="DOE Joint Genome Institute"/>
            <person name="Kuo A."/>
            <person name="Girlanda M."/>
            <person name="Perotto S."/>
            <person name="Kohler A."/>
            <person name="Nagy L.G."/>
            <person name="Floudas D."/>
            <person name="Copeland A."/>
            <person name="Barry K.W."/>
            <person name="Cichocki N."/>
            <person name="Veneault-Fourrey C."/>
            <person name="LaButti K."/>
            <person name="Lindquist E.A."/>
            <person name="Lipzen A."/>
            <person name="Lundell T."/>
            <person name="Morin E."/>
            <person name="Murat C."/>
            <person name="Sun H."/>
            <person name="Tunlid A."/>
            <person name="Henrissat B."/>
            <person name="Grigoriev I.V."/>
            <person name="Hibbett D.S."/>
            <person name="Martin F."/>
            <person name="Nordberg H.P."/>
            <person name="Cantor M.N."/>
            <person name="Hua S.X."/>
        </authorList>
    </citation>
    <scope>NUCLEOTIDE SEQUENCE [LARGE SCALE GENOMIC DNA]</scope>
    <source>
        <strain evidence="1 2">MUT 4182</strain>
    </source>
</reference>
<dbReference type="EMBL" id="KN822953">
    <property type="protein sequence ID" value="KIO32628.1"/>
    <property type="molecule type" value="Genomic_DNA"/>
</dbReference>
<evidence type="ECO:0000313" key="2">
    <source>
        <dbReference type="Proteomes" id="UP000054248"/>
    </source>
</evidence>
<name>A0A0C3LF70_9AGAM</name>
<gene>
    <name evidence="1" type="ORF">M407DRAFT_241326</name>
</gene>
<organism evidence="1 2">
    <name type="scientific">Tulasnella calospora MUT 4182</name>
    <dbReference type="NCBI Taxonomy" id="1051891"/>
    <lineage>
        <taxon>Eukaryota</taxon>
        <taxon>Fungi</taxon>
        <taxon>Dikarya</taxon>
        <taxon>Basidiomycota</taxon>
        <taxon>Agaricomycotina</taxon>
        <taxon>Agaricomycetes</taxon>
        <taxon>Cantharellales</taxon>
        <taxon>Tulasnellaceae</taxon>
        <taxon>Tulasnella</taxon>
    </lineage>
</organism>
<protein>
    <submittedName>
        <fullName evidence="1">Uncharacterized protein</fullName>
    </submittedName>
</protein>
<dbReference type="HOGENOM" id="CLU_2308134_0_0_1"/>
<reference evidence="2" key="2">
    <citation type="submission" date="2015-01" db="EMBL/GenBank/DDBJ databases">
        <title>Evolutionary Origins and Diversification of the Mycorrhizal Mutualists.</title>
        <authorList>
            <consortium name="DOE Joint Genome Institute"/>
            <consortium name="Mycorrhizal Genomics Consortium"/>
            <person name="Kohler A."/>
            <person name="Kuo A."/>
            <person name="Nagy L.G."/>
            <person name="Floudas D."/>
            <person name="Copeland A."/>
            <person name="Barry K.W."/>
            <person name="Cichocki N."/>
            <person name="Veneault-Fourrey C."/>
            <person name="LaButti K."/>
            <person name="Lindquist E.A."/>
            <person name="Lipzen A."/>
            <person name="Lundell T."/>
            <person name="Morin E."/>
            <person name="Murat C."/>
            <person name="Riley R."/>
            <person name="Ohm R."/>
            <person name="Sun H."/>
            <person name="Tunlid A."/>
            <person name="Henrissat B."/>
            <person name="Grigoriev I.V."/>
            <person name="Hibbett D.S."/>
            <person name="Martin F."/>
        </authorList>
    </citation>
    <scope>NUCLEOTIDE SEQUENCE [LARGE SCALE GENOMIC DNA]</scope>
    <source>
        <strain evidence="2">MUT 4182</strain>
    </source>
</reference>
<dbReference type="Proteomes" id="UP000054248">
    <property type="component" value="Unassembled WGS sequence"/>
</dbReference>
<evidence type="ECO:0000313" key="1">
    <source>
        <dbReference type="EMBL" id="KIO32628.1"/>
    </source>
</evidence>
<keyword evidence="2" id="KW-1185">Reference proteome</keyword>
<dbReference type="AlphaFoldDB" id="A0A0C3LF70"/>
<accession>A0A0C3LF70</accession>
<proteinExistence type="predicted"/>
<sequence>MGTVHEINPGDEINGGRVYGLSFWTEVLDTEEVQNLQPWDSVEKLQEIQRRGLYPACKCCRCLAKRVNLDYWELVIREGVPCFVSIHDENSQPFYEPAPW</sequence>